<protein>
    <recommendedName>
        <fullName evidence="2">Heterokaryon incompatibility domain-containing protein</fullName>
    </recommendedName>
</protein>
<dbReference type="InterPro" id="IPR010730">
    <property type="entry name" value="HET"/>
</dbReference>
<gene>
    <name evidence="3" type="ORF">T310_10212</name>
</gene>
<comment type="caution">
    <text evidence="3">The sequence shown here is derived from an EMBL/GenBank/DDBJ whole genome shotgun (WGS) entry which is preliminary data.</text>
</comment>
<evidence type="ECO:0000256" key="1">
    <source>
        <dbReference type="SAM" id="MobiDB-lite"/>
    </source>
</evidence>
<evidence type="ECO:0000313" key="4">
    <source>
        <dbReference type="Proteomes" id="UP000053958"/>
    </source>
</evidence>
<name>A0A0F4YF13_RASE3</name>
<dbReference type="STRING" id="1408163.A0A0F4YF13"/>
<keyword evidence="4" id="KW-1185">Reference proteome</keyword>
<feature type="domain" description="Heterokaryon incompatibility" evidence="2">
    <location>
        <begin position="14"/>
        <end position="156"/>
    </location>
</feature>
<proteinExistence type="predicted"/>
<dbReference type="OrthoDB" id="3477286at2759"/>
<evidence type="ECO:0000259" key="2">
    <source>
        <dbReference type="Pfam" id="PF06985"/>
    </source>
</evidence>
<sequence length="782" mass="86936">MTKENNRSPDPKPYDALSYTWEDDEIGHSIGLLRESIAYPVPIRPNLKAALLQLRDPKEPRYLWVDALCINQRDNKEKSEQIPWMFHIFSRARSVCVWLGREEGDGGRAMDFIRRLISISDDFDHLVADHNLSKDYVALSNLLKRPWFSRRWIVQEIALAKSATLHCGKESISWEDFADAVSLFVNAQPKIQTVFRNSHEFHNDPDYLGDLAEYAGARLVQVADDIFRKTEDGRIMVRLLSLEELMSTLSGFVTTDPRDVLYAILSLARDARPGSKDAFISQVGDGLEQQGNHSSNGPPVSPISPMSYVQNEQWSGLTPAMALRGGGQAPRSRASSDARSDNLSTVSAPGPAGLAVPVRGRGRAYSDAESIGTAAERQHNQQSGSDQGQVPVVVHPAADVNGGGVVVPNDADSHDTAEYTPGGERVNGQDINSPPPRRPQLSIDPVYNELAKKFIRTLRQQTILHRIPVDYDKNIVEVCRDVLFFTVSTSGSLNMLCRPWAPADESLPSWIAPISRNPFGLGKNGVYHRVNADPLVGQPGPGRSFYNAAKTTPAMVKPNPKIMTSLVAYGFVLGAVKEKKLPALAGVIPAEWNEVVGWKDTSKPPPEGFWRTLVGNRDSSGRLPTRLWKNACQKAFELRPKGGDLVVKEVITYKSPEFVKKYLERVLQTVWSRRLAFLENSRGKRTLCLAPREAKKGDKVCILYGCSVPVLLRECREERQAMITANHDGETNPSASARRTSAVEARVTYKVIGECYVHGMMDGEAIAYQQQKKIEHQHFDLR</sequence>
<reference evidence="3 4" key="1">
    <citation type="submission" date="2015-04" db="EMBL/GenBank/DDBJ databases">
        <authorList>
            <person name="Heijne W.H."/>
            <person name="Fedorova N.D."/>
            <person name="Nierman W.C."/>
            <person name="Vollebregt A.W."/>
            <person name="Zhao Z."/>
            <person name="Wu L."/>
            <person name="Kumar M."/>
            <person name="Stam H."/>
            <person name="van den Berg M.A."/>
            <person name="Pel H.J."/>
        </authorList>
    </citation>
    <scope>NUCLEOTIDE SEQUENCE [LARGE SCALE GENOMIC DNA]</scope>
    <source>
        <strain evidence="3 4">CBS 393.64</strain>
    </source>
</reference>
<dbReference type="InterPro" id="IPR052895">
    <property type="entry name" value="HetReg/Transcr_Mod"/>
</dbReference>
<dbReference type="PANTHER" id="PTHR24148:SF64">
    <property type="entry name" value="HETEROKARYON INCOMPATIBILITY DOMAIN-CONTAINING PROTEIN"/>
    <property type="match status" value="1"/>
</dbReference>
<dbReference type="PANTHER" id="PTHR24148">
    <property type="entry name" value="ANKYRIN REPEAT DOMAIN-CONTAINING PROTEIN 39 HOMOLOG-RELATED"/>
    <property type="match status" value="1"/>
</dbReference>
<evidence type="ECO:0000313" key="3">
    <source>
        <dbReference type="EMBL" id="KKA16208.1"/>
    </source>
</evidence>
<dbReference type="Proteomes" id="UP000053958">
    <property type="component" value="Unassembled WGS sequence"/>
</dbReference>
<dbReference type="Pfam" id="PF06985">
    <property type="entry name" value="HET"/>
    <property type="match status" value="1"/>
</dbReference>
<accession>A0A0F4YF13</accession>
<feature type="region of interest" description="Disordered" evidence="1">
    <location>
        <begin position="320"/>
        <end position="388"/>
    </location>
</feature>
<dbReference type="AlphaFoldDB" id="A0A0F4YF13"/>
<feature type="region of interest" description="Disordered" evidence="1">
    <location>
        <begin position="400"/>
        <end position="442"/>
    </location>
</feature>
<feature type="region of interest" description="Disordered" evidence="1">
    <location>
        <begin position="286"/>
        <end position="306"/>
    </location>
</feature>
<feature type="compositionally biased region" description="Polar residues" evidence="1">
    <location>
        <begin position="289"/>
        <end position="298"/>
    </location>
</feature>
<dbReference type="GeneID" id="25313281"/>
<dbReference type="RefSeq" id="XP_013322820.1">
    <property type="nucleotide sequence ID" value="XM_013467366.1"/>
</dbReference>
<organism evidence="3 4">
    <name type="scientific">Rasamsonia emersonii (strain ATCC 16479 / CBS 393.64 / IMI 116815)</name>
    <dbReference type="NCBI Taxonomy" id="1408163"/>
    <lineage>
        <taxon>Eukaryota</taxon>
        <taxon>Fungi</taxon>
        <taxon>Dikarya</taxon>
        <taxon>Ascomycota</taxon>
        <taxon>Pezizomycotina</taxon>
        <taxon>Eurotiomycetes</taxon>
        <taxon>Eurotiomycetidae</taxon>
        <taxon>Eurotiales</taxon>
        <taxon>Trichocomaceae</taxon>
        <taxon>Rasamsonia</taxon>
    </lineage>
</organism>
<feature type="compositionally biased region" description="Low complexity" evidence="1">
    <location>
        <begin position="400"/>
        <end position="410"/>
    </location>
</feature>
<dbReference type="EMBL" id="LASV01000811">
    <property type="protein sequence ID" value="KKA16208.1"/>
    <property type="molecule type" value="Genomic_DNA"/>
</dbReference>